<dbReference type="PANTHER" id="PTHR24276">
    <property type="entry name" value="POLYSERASE-RELATED"/>
    <property type="match status" value="1"/>
</dbReference>
<proteinExistence type="inferred from homology"/>
<dbReference type="InterPro" id="IPR001314">
    <property type="entry name" value="Peptidase_S1A"/>
</dbReference>
<dbReference type="PANTHER" id="PTHR24276:SF98">
    <property type="entry name" value="FI18310P1-RELATED"/>
    <property type="match status" value="1"/>
</dbReference>
<dbReference type="InterPro" id="IPR043504">
    <property type="entry name" value="Peptidase_S1_PA_chymotrypsin"/>
</dbReference>
<evidence type="ECO:0000256" key="1">
    <source>
        <dbReference type="ARBA" id="ARBA00007664"/>
    </source>
</evidence>
<keyword evidence="3 6" id="KW-0645">Protease</keyword>
<name>A0AAJ4LWU7_9VIBR</name>
<dbReference type="PROSITE" id="PS00135">
    <property type="entry name" value="TRYPSIN_SER"/>
    <property type="match status" value="1"/>
</dbReference>
<dbReference type="SUPFAM" id="SSF50494">
    <property type="entry name" value="Trypsin-like serine proteases"/>
    <property type="match status" value="1"/>
</dbReference>
<dbReference type="Pfam" id="PF00089">
    <property type="entry name" value="Trypsin"/>
    <property type="match status" value="1"/>
</dbReference>
<dbReference type="InterPro" id="IPR033116">
    <property type="entry name" value="TRYPSIN_SER"/>
</dbReference>
<feature type="domain" description="Peptidase S1" evidence="5">
    <location>
        <begin position="33"/>
        <end position="288"/>
    </location>
</feature>
<organism evidence="6 7">
    <name type="scientific">Vibrio navarrensis</name>
    <dbReference type="NCBI Taxonomy" id="29495"/>
    <lineage>
        <taxon>Bacteria</taxon>
        <taxon>Pseudomonadati</taxon>
        <taxon>Pseudomonadota</taxon>
        <taxon>Gammaproteobacteria</taxon>
        <taxon>Vibrionales</taxon>
        <taxon>Vibrionaceae</taxon>
        <taxon>Vibrio</taxon>
    </lineage>
</organism>
<keyword evidence="4" id="KW-0732">Signal</keyword>
<keyword evidence="3" id="KW-0378">Hydrolase</keyword>
<dbReference type="CDD" id="cd00190">
    <property type="entry name" value="Tryp_SPc"/>
    <property type="match status" value="1"/>
</dbReference>
<evidence type="ECO:0000313" key="6">
    <source>
        <dbReference type="EMBL" id="QPL56004.1"/>
    </source>
</evidence>
<dbReference type="Gene3D" id="2.40.10.10">
    <property type="entry name" value="Trypsin-like serine proteases"/>
    <property type="match status" value="1"/>
</dbReference>
<dbReference type="InterPro" id="IPR001254">
    <property type="entry name" value="Trypsin_dom"/>
</dbReference>
<protein>
    <submittedName>
        <fullName evidence="6">Trypsin-like serine protease</fullName>
    </submittedName>
</protein>
<dbReference type="InterPro" id="IPR009003">
    <property type="entry name" value="Peptidase_S1_PA"/>
</dbReference>
<dbReference type="PROSITE" id="PS00134">
    <property type="entry name" value="TRYPSIN_HIS"/>
    <property type="match status" value="1"/>
</dbReference>
<accession>A0AAJ4LWU7</accession>
<dbReference type="PRINTS" id="PR00722">
    <property type="entry name" value="CHYMOTRYPSIN"/>
</dbReference>
<dbReference type="PROSITE" id="PS50240">
    <property type="entry name" value="TRYPSIN_DOM"/>
    <property type="match status" value="1"/>
</dbReference>
<evidence type="ECO:0000256" key="3">
    <source>
        <dbReference type="RuleBase" id="RU363034"/>
    </source>
</evidence>
<feature type="signal peptide" evidence="4">
    <location>
        <begin position="1"/>
        <end position="25"/>
    </location>
</feature>
<dbReference type="EMBL" id="CP065218">
    <property type="protein sequence ID" value="QPL56004.1"/>
    <property type="molecule type" value="Genomic_DNA"/>
</dbReference>
<dbReference type="InterPro" id="IPR018114">
    <property type="entry name" value="TRYPSIN_HIS"/>
</dbReference>
<dbReference type="AlphaFoldDB" id="A0AAJ4LWU7"/>
<sequence length="382" mass="41657">MFSITSLSRCSLVAATMLASAVLCAQSLPQTRVVNGDVVSVSDYSSIASLYYDSLEYNGIYYSGPYCGASILDPLHVLTAAHCVTGSASLPLFMVVVPQLQDEKQYPFGNIQRLRVSEIYYPDSFIDSAQVLFPDDIAVLKLATAMNIDAINDVIVRPSDESYRSAGQPFFTVGHGNTQTNDDSDTRLLAASLNYVANDICAATFSAGRYLTSKQICFDGNYSSASQLKNSTCHGDSGGPVYWNNNGTLVQVGLTSFGPQTCGDPQWPVTSVFTEIQDYSTWINRVLSGKETAKIVITEQMRVDYLNGDYVPEAANTTAGLEAALALKREGGAFGVGLMMCLLLCWCRNALAWQRRFVQFFIVRDYWVRQATSITISSSLLG</sequence>
<evidence type="ECO:0000259" key="5">
    <source>
        <dbReference type="PROSITE" id="PS50240"/>
    </source>
</evidence>
<dbReference type="RefSeq" id="WP_082069799.1">
    <property type="nucleotide sequence ID" value="NZ_CP065218.1"/>
</dbReference>
<dbReference type="SMART" id="SM00020">
    <property type="entry name" value="Tryp_SPc"/>
    <property type="match status" value="1"/>
</dbReference>
<evidence type="ECO:0000256" key="2">
    <source>
        <dbReference type="ARBA" id="ARBA00023157"/>
    </source>
</evidence>
<keyword evidence="2" id="KW-1015">Disulfide bond</keyword>
<dbReference type="InterPro" id="IPR050430">
    <property type="entry name" value="Peptidase_S1"/>
</dbReference>
<comment type="similarity">
    <text evidence="1">Belongs to the peptidase S1 family.</text>
</comment>
<keyword evidence="3" id="KW-0720">Serine protease</keyword>
<evidence type="ECO:0000313" key="7">
    <source>
        <dbReference type="Proteomes" id="UP000594435"/>
    </source>
</evidence>
<gene>
    <name evidence="6" type="ORF">I3X05_17975</name>
</gene>
<evidence type="ECO:0000256" key="4">
    <source>
        <dbReference type="SAM" id="SignalP"/>
    </source>
</evidence>
<dbReference type="Proteomes" id="UP000594435">
    <property type="component" value="Chromosome 2"/>
</dbReference>
<reference evidence="6 7" key="1">
    <citation type="submission" date="2020-11" db="EMBL/GenBank/DDBJ databases">
        <title>Complete and Circularized Genome Assembly of a human isolate of Vibrio navarrensis biotype pommerensis with MiSeq and MinION Sequence Data.</title>
        <authorList>
            <person name="Schwartz K."/>
            <person name="Borowiak M."/>
            <person name="Deneke C."/>
            <person name="Balau V."/>
            <person name="Metelmann C."/>
            <person name="Strauch E."/>
        </authorList>
    </citation>
    <scope>NUCLEOTIDE SEQUENCE [LARGE SCALE GENOMIC DNA]</scope>
    <source>
        <strain evidence="6 7">20-VB00237</strain>
    </source>
</reference>
<feature type="chain" id="PRO_5042552871" evidence="4">
    <location>
        <begin position="26"/>
        <end position="382"/>
    </location>
</feature>
<dbReference type="GO" id="GO:0006508">
    <property type="term" value="P:proteolysis"/>
    <property type="evidence" value="ECO:0007669"/>
    <property type="project" value="UniProtKB-KW"/>
</dbReference>
<dbReference type="GO" id="GO:0004252">
    <property type="term" value="F:serine-type endopeptidase activity"/>
    <property type="evidence" value="ECO:0007669"/>
    <property type="project" value="InterPro"/>
</dbReference>